<dbReference type="EMBL" id="CP104377">
    <property type="protein sequence ID" value="UXC18559.1"/>
    <property type="molecule type" value="Genomic_DNA"/>
</dbReference>
<accession>A0ABY5ZY08</accession>
<reference evidence="1" key="1">
    <citation type="submission" date="2022-09" db="EMBL/GenBank/DDBJ databases">
        <title>Bacterial diversity in gut of crayfish and pufferfish.</title>
        <authorList>
            <person name="Huang Y."/>
        </authorList>
    </citation>
    <scope>NUCLEOTIDE SEQUENCE</scope>
    <source>
        <strain evidence="1">PR12</strain>
    </source>
</reference>
<keyword evidence="2" id="KW-1185">Reference proteome</keyword>
<evidence type="ECO:0000313" key="1">
    <source>
        <dbReference type="EMBL" id="UXC18559.1"/>
    </source>
</evidence>
<gene>
    <name evidence="1" type="ORF">N4T19_23235</name>
</gene>
<dbReference type="Proteomes" id="UP001058290">
    <property type="component" value="Chromosome"/>
</dbReference>
<organism evidence="1 2">
    <name type="scientific">Comamonas squillarum</name>
    <dbReference type="NCBI Taxonomy" id="2977320"/>
    <lineage>
        <taxon>Bacteria</taxon>
        <taxon>Pseudomonadati</taxon>
        <taxon>Pseudomonadota</taxon>
        <taxon>Betaproteobacteria</taxon>
        <taxon>Burkholderiales</taxon>
        <taxon>Comamonadaceae</taxon>
        <taxon>Comamonas</taxon>
    </lineage>
</organism>
<protein>
    <submittedName>
        <fullName evidence="1">DUF3168 domain-containing protein</fullName>
    </submittedName>
</protein>
<name>A0ABY5ZY08_9BURK</name>
<evidence type="ECO:0000313" key="2">
    <source>
        <dbReference type="Proteomes" id="UP001058290"/>
    </source>
</evidence>
<sequence>MLEIDLQAVLKTVCPQVFMRVAPSGTKGRYITWQHLGGDPIIFLDNSQGDKRNAQIQVNAYDGTGLDALRLLQAAQAAMLAATDKFSASPLAEPITALDDADDVAGYLQSYSITGKR</sequence>
<proteinExistence type="predicted"/>
<dbReference type="RefSeq" id="WP_260719125.1">
    <property type="nucleotide sequence ID" value="NZ_CP104377.1"/>
</dbReference>